<gene>
    <name evidence="1" type="ORF">COT78_03165</name>
</gene>
<organism evidence="1 2">
    <name type="scientific">Candidatus Berkelbacteria bacterium CG10_big_fil_rev_8_21_14_0_10_43_13</name>
    <dbReference type="NCBI Taxonomy" id="1974514"/>
    <lineage>
        <taxon>Bacteria</taxon>
        <taxon>Candidatus Berkelbacteria</taxon>
    </lineage>
</organism>
<dbReference type="Proteomes" id="UP000231382">
    <property type="component" value="Unassembled WGS sequence"/>
</dbReference>
<dbReference type="GO" id="GO:0008270">
    <property type="term" value="F:zinc ion binding"/>
    <property type="evidence" value="ECO:0007669"/>
    <property type="project" value="InterPro"/>
</dbReference>
<dbReference type="InterPro" id="IPR046871">
    <property type="entry name" value="Pro_CA_2"/>
</dbReference>
<dbReference type="GO" id="GO:0004089">
    <property type="term" value="F:carbonate dehydratase activity"/>
    <property type="evidence" value="ECO:0007669"/>
    <property type="project" value="InterPro"/>
</dbReference>
<comment type="caution">
    <text evidence="1">The sequence shown here is derived from an EMBL/GenBank/DDBJ whole genome shotgun (WGS) entry which is preliminary data.</text>
</comment>
<dbReference type="AlphaFoldDB" id="A0A2H0W849"/>
<name>A0A2H0W849_9BACT</name>
<reference evidence="2" key="1">
    <citation type="submission" date="2017-09" db="EMBL/GenBank/DDBJ databases">
        <title>Depth-based differentiation of microbial function through sediment-hosted aquifers and enrichment of novel symbionts in the deep terrestrial subsurface.</title>
        <authorList>
            <person name="Probst A.J."/>
            <person name="Ladd B."/>
            <person name="Jarett J.K."/>
            <person name="Geller-Mcgrath D.E."/>
            <person name="Sieber C.M.K."/>
            <person name="Emerson J.B."/>
            <person name="Anantharaman K."/>
            <person name="Thomas B.C."/>
            <person name="Malmstrom R."/>
            <person name="Stieglmeier M."/>
            <person name="Klingl A."/>
            <person name="Woyke T."/>
            <person name="Ryan C.M."/>
            <person name="Banfield J.F."/>
        </authorList>
    </citation>
    <scope>NUCLEOTIDE SEQUENCE [LARGE SCALE GENOMIC DNA]</scope>
</reference>
<dbReference type="Pfam" id="PF20393">
    <property type="entry name" value="Pro_CA_2"/>
    <property type="match status" value="1"/>
</dbReference>
<dbReference type="EMBL" id="PEZW01000020">
    <property type="protein sequence ID" value="PIS07508.1"/>
    <property type="molecule type" value="Genomic_DNA"/>
</dbReference>
<evidence type="ECO:0008006" key="3">
    <source>
        <dbReference type="Google" id="ProtNLM"/>
    </source>
</evidence>
<protein>
    <recommendedName>
        <fullName evidence="3">Carbonic anhydrase</fullName>
    </recommendedName>
</protein>
<dbReference type="InterPro" id="IPR036874">
    <property type="entry name" value="Carbonic_anhydrase_sf"/>
</dbReference>
<evidence type="ECO:0000313" key="1">
    <source>
        <dbReference type="EMBL" id="PIS07508.1"/>
    </source>
</evidence>
<accession>A0A2H0W849</accession>
<evidence type="ECO:0000313" key="2">
    <source>
        <dbReference type="Proteomes" id="UP000231382"/>
    </source>
</evidence>
<proteinExistence type="predicted"/>
<dbReference type="SUPFAM" id="SSF53056">
    <property type="entry name" value="beta-carbonic anhydrase, cab"/>
    <property type="match status" value="1"/>
</dbReference>
<sequence length="136" mass="15577">MTDLKNLHHWEVLAVACIDGRFIKRTIDWLSEQTGGVFDFRTEVGATKAIIDCESDRNSFCNVIETSLKLHSIKQLFLIDHIDCGAYGGSKEFENEDEEVQFHIKQLDKTAGIIAKKFPNIEIKKVFVGWNEIEFV</sequence>